<proteinExistence type="predicted"/>
<dbReference type="EMBL" id="CAJJDM010000017">
    <property type="protein sequence ID" value="CAD8053047.1"/>
    <property type="molecule type" value="Genomic_DNA"/>
</dbReference>
<name>A0A8S1KEA7_PARPR</name>
<organism evidence="1 2">
    <name type="scientific">Paramecium primaurelia</name>
    <dbReference type="NCBI Taxonomy" id="5886"/>
    <lineage>
        <taxon>Eukaryota</taxon>
        <taxon>Sar</taxon>
        <taxon>Alveolata</taxon>
        <taxon>Ciliophora</taxon>
        <taxon>Intramacronucleata</taxon>
        <taxon>Oligohymenophorea</taxon>
        <taxon>Peniculida</taxon>
        <taxon>Parameciidae</taxon>
        <taxon>Paramecium</taxon>
    </lineage>
</organism>
<reference evidence="1" key="1">
    <citation type="submission" date="2021-01" db="EMBL/GenBank/DDBJ databases">
        <authorList>
            <consortium name="Genoscope - CEA"/>
            <person name="William W."/>
        </authorList>
    </citation>
    <scope>NUCLEOTIDE SEQUENCE</scope>
</reference>
<comment type="caution">
    <text evidence="1">The sequence shown here is derived from an EMBL/GenBank/DDBJ whole genome shotgun (WGS) entry which is preliminary data.</text>
</comment>
<dbReference type="OMA" id="NQAFIYY"/>
<accession>A0A8S1KEA7</accession>
<sequence length="421" mass="49740">MIQQERKDDLRLKILLKSSVKVKTNNLCKFIDKIVPLNENQAFIYYDAGSYEIYDVESQQIVGRGQISNDVKYFYQIYPQTLCFLDPEDMKVKFLDLKTHQLNQSFAFAASNVVKQNSDKQQKETLADKFRIMILDRESEKIRYFITQDLEKQYSNTNIGHFVIRVIPQNYTSDTQFDMNPVFEYNYPNKTGQTELYNWQVDEETFAVFGQDFELGQAEILLIKPHLLDKAFYIIQIKDTISYTLINVTNWIHPHLIAIWQNNNEGTAKPTIFTIDIRQYYDGQNWLPEPEYNPIKVRDDYVGDEPVTFVDIYQFQLNSTYVLQFRLVGVEPRLSLINYANIDKPELINEVKINEDFFHEIPSNKSYLLQYNDLEIKDGLIEFSIVFPVDARHQLLQIIEKAKLIDKYGINNVEELFEFYQ</sequence>
<keyword evidence="2" id="KW-1185">Reference proteome</keyword>
<gene>
    <name evidence="1" type="ORF">PPRIM_AZ9-3.1.T0200131</name>
</gene>
<dbReference type="AlphaFoldDB" id="A0A8S1KEA7"/>
<protein>
    <submittedName>
        <fullName evidence="1">Uncharacterized protein</fullName>
    </submittedName>
</protein>
<dbReference type="Proteomes" id="UP000688137">
    <property type="component" value="Unassembled WGS sequence"/>
</dbReference>
<evidence type="ECO:0000313" key="1">
    <source>
        <dbReference type="EMBL" id="CAD8053047.1"/>
    </source>
</evidence>
<evidence type="ECO:0000313" key="2">
    <source>
        <dbReference type="Proteomes" id="UP000688137"/>
    </source>
</evidence>